<proteinExistence type="predicted"/>
<dbReference type="SUPFAM" id="SSF117023">
    <property type="entry name" value="DNA primase DnaG, C-terminal domain"/>
    <property type="match status" value="1"/>
</dbReference>
<reference evidence="4 5" key="1">
    <citation type="submission" date="2012-09" db="EMBL/GenBank/DDBJ databases">
        <title>Draft Genome Sequences of 6 Strains from Genus Thauera.</title>
        <authorList>
            <person name="Liu B."/>
            <person name="Shapleigh J.P."/>
            <person name="Frostegard A.H."/>
        </authorList>
    </citation>
    <scope>NUCLEOTIDE SEQUENCE [LARGE SCALE GENOMIC DNA]</scope>
    <source>
        <strain evidence="4 5">B4P</strain>
    </source>
</reference>
<evidence type="ECO:0000313" key="4">
    <source>
        <dbReference type="EMBL" id="ENO95910.1"/>
    </source>
</evidence>
<name>N6YWI0_9RHOO</name>
<dbReference type="Proteomes" id="UP000013047">
    <property type="component" value="Unassembled WGS sequence"/>
</dbReference>
<dbReference type="Gene3D" id="1.10.860.10">
    <property type="entry name" value="DNAb Helicase, Chain A"/>
    <property type="match status" value="1"/>
</dbReference>
<evidence type="ECO:0000256" key="2">
    <source>
        <dbReference type="SAM" id="MobiDB-lite"/>
    </source>
</evidence>
<evidence type="ECO:0000256" key="1">
    <source>
        <dbReference type="ARBA" id="ARBA00022515"/>
    </source>
</evidence>
<feature type="domain" description="DNA primase DnaG DnaB-binding" evidence="3">
    <location>
        <begin position="20"/>
        <end position="148"/>
    </location>
</feature>
<organism evidence="4 5">
    <name type="scientific">Thauera phenylacetica B4P</name>
    <dbReference type="NCBI Taxonomy" id="1234382"/>
    <lineage>
        <taxon>Bacteria</taxon>
        <taxon>Pseudomonadati</taxon>
        <taxon>Pseudomonadota</taxon>
        <taxon>Betaproteobacteria</taxon>
        <taxon>Rhodocyclales</taxon>
        <taxon>Zoogloeaceae</taxon>
        <taxon>Thauera</taxon>
    </lineage>
</organism>
<dbReference type="SMART" id="SM00766">
    <property type="entry name" value="DnaG_DnaB_bind"/>
    <property type="match status" value="1"/>
</dbReference>
<dbReference type="InterPro" id="IPR013173">
    <property type="entry name" value="DNA_primase_DnaG_DnaB-bd_dom"/>
</dbReference>
<dbReference type="EMBL" id="AMXF01000158">
    <property type="protein sequence ID" value="ENO95910.1"/>
    <property type="molecule type" value="Genomic_DNA"/>
</dbReference>
<dbReference type="InterPro" id="IPR016136">
    <property type="entry name" value="DNA_helicase_N/primase_C"/>
</dbReference>
<evidence type="ECO:0000313" key="5">
    <source>
        <dbReference type="Proteomes" id="UP000013047"/>
    </source>
</evidence>
<dbReference type="Pfam" id="PF08278">
    <property type="entry name" value="DnaG_DnaB_bind"/>
    <property type="match status" value="1"/>
</dbReference>
<feature type="non-terminal residue" evidence="4">
    <location>
        <position position="1"/>
    </location>
</feature>
<evidence type="ECO:0000259" key="3">
    <source>
        <dbReference type="SMART" id="SM00766"/>
    </source>
</evidence>
<protein>
    <submittedName>
        <fullName evidence="4">DNA primase</fullName>
    </submittedName>
</protein>
<gene>
    <name evidence="4" type="ORF">C667_16679</name>
</gene>
<feature type="region of interest" description="Disordered" evidence="2">
    <location>
        <begin position="1"/>
        <end position="20"/>
    </location>
</feature>
<comment type="caution">
    <text evidence="4">The sequence shown here is derived from an EMBL/GenBank/DDBJ whole genome shotgun (WGS) entry which is preliminary data.</text>
</comment>
<keyword evidence="1" id="KW-0639">Primosome</keyword>
<dbReference type="GO" id="GO:1990077">
    <property type="term" value="C:primosome complex"/>
    <property type="evidence" value="ECO:0007669"/>
    <property type="project" value="UniProtKB-KW"/>
</dbReference>
<dbReference type="AlphaFoldDB" id="N6YWI0"/>
<dbReference type="GO" id="GO:0006269">
    <property type="term" value="P:DNA replication, synthesis of primer"/>
    <property type="evidence" value="ECO:0007669"/>
    <property type="project" value="UniProtKB-KW"/>
</dbReference>
<keyword evidence="5" id="KW-1185">Reference proteome</keyword>
<accession>N6YWI0</accession>
<sequence length="163" mass="17630">QPRGQAPRPRPGGRRKPPSTAGTLLRLVMQHPTWAARMPVGLVPDDSPEGLALIAIIDLFSLGEPIPAGGLGALIERFRETPHADTLSRVAAELVEAEFDEAVVETLFEDALRKLQVDGIGKEITALLQRDREQGLDAAGRHRLGELLLEKRNLASSGKVPDL</sequence>